<reference evidence="4" key="1">
    <citation type="submission" date="2016-04" db="UniProtKB">
        <authorList>
            <consortium name="WormBaseParasite"/>
        </authorList>
    </citation>
    <scope>IDENTIFICATION</scope>
</reference>
<dbReference type="STRING" id="334426.A0A0R3PKY9"/>
<dbReference type="InterPro" id="IPR001619">
    <property type="entry name" value="Sec1-like"/>
</dbReference>
<evidence type="ECO:0000313" key="4">
    <source>
        <dbReference type="WBParaSite" id="ACOC_0000533901-mRNA-1"/>
    </source>
</evidence>
<dbReference type="Gene3D" id="1.25.40.850">
    <property type="match status" value="1"/>
</dbReference>
<reference evidence="2 3" key="2">
    <citation type="submission" date="2018-11" db="EMBL/GenBank/DDBJ databases">
        <authorList>
            <consortium name="Pathogen Informatics"/>
        </authorList>
    </citation>
    <scope>NUCLEOTIDE SEQUENCE [LARGE SCALE GENOMIC DNA]</scope>
    <source>
        <strain evidence="2 3">Costa Rica</strain>
    </source>
</reference>
<dbReference type="PANTHER" id="PTHR11679">
    <property type="entry name" value="VESICLE PROTEIN SORTING-ASSOCIATED"/>
    <property type="match status" value="1"/>
</dbReference>
<comment type="similarity">
    <text evidence="1">Belongs to the STXBP/unc-18/SEC1 family.</text>
</comment>
<accession>A0A0R3PKY9</accession>
<proteinExistence type="inferred from homology"/>
<dbReference type="Gene3D" id="3.40.50.1910">
    <property type="match status" value="2"/>
</dbReference>
<sequence>MTPTESNGQSSEVNVIWQHNRRLLLECLDAFEGEKTVIWDRSLMQRANLFAGPSVLRNHGVVNNVALDQFRTPDTPYAIFFLAPTLIALDGLCAYIDRVKRDTKTLFVVFFIPETWYVVREKLKELNDGKYWERLESVRELPLTWLPRDGDALSLSDRELPSRLLISGDWTHLHRCAVAIHQLIALCSQTIPIYSRGKWAQDISRMVYKMGPYNGEPISPTLRLNRLVIIDRWVDPLTPFLHQLTYGGILDEMYGISMVGSIKVPLAEFESNNEIDPSEVKEIYLNDELFCRLKHVHINAIGFELAKILSEIKEDEQIDRDRMSVAEYQVLVKKMPKILHRKKLCGVHMRLAEMARSHLYEVFADYIRVEKELLESADNDKIHPFIEEYIIAGDDMYVALRLVTVHALTANGLKPGTLQQYRRMIVQSFGTEALNKLLKLQKMGVIRERGGSGKLAADYASPLFPHMKKQYDLLPENISETNTHDAAYAYSGYAPLIVRILEEGDRVRWTGWNKTFEGHVRGDDRTAVFVVGGATRAELAAINLMPNVCLVATSSVITGNRLLDSITQI</sequence>
<dbReference type="GO" id="GO:0016192">
    <property type="term" value="P:vesicle-mediated transport"/>
    <property type="evidence" value="ECO:0007669"/>
    <property type="project" value="InterPro"/>
</dbReference>
<organism evidence="4">
    <name type="scientific">Angiostrongylus costaricensis</name>
    <name type="common">Nematode worm</name>
    <dbReference type="NCBI Taxonomy" id="334426"/>
    <lineage>
        <taxon>Eukaryota</taxon>
        <taxon>Metazoa</taxon>
        <taxon>Ecdysozoa</taxon>
        <taxon>Nematoda</taxon>
        <taxon>Chromadorea</taxon>
        <taxon>Rhabditida</taxon>
        <taxon>Rhabditina</taxon>
        <taxon>Rhabditomorpha</taxon>
        <taxon>Strongyloidea</taxon>
        <taxon>Metastrongylidae</taxon>
        <taxon>Angiostrongylus</taxon>
    </lineage>
</organism>
<dbReference type="WBParaSite" id="ACOC_0000533901-mRNA-1">
    <property type="protein sequence ID" value="ACOC_0000533901-mRNA-1"/>
    <property type="gene ID" value="ACOC_0000533901"/>
</dbReference>
<dbReference type="SUPFAM" id="SSF56815">
    <property type="entry name" value="Sec1/munc18-like (SM) proteins"/>
    <property type="match status" value="1"/>
</dbReference>
<evidence type="ECO:0000313" key="3">
    <source>
        <dbReference type="Proteomes" id="UP000267027"/>
    </source>
</evidence>
<name>A0A0R3PKY9_ANGCS</name>
<dbReference type="EMBL" id="UYYA01003864">
    <property type="protein sequence ID" value="VDM56925.1"/>
    <property type="molecule type" value="Genomic_DNA"/>
</dbReference>
<dbReference type="Proteomes" id="UP000267027">
    <property type="component" value="Unassembled WGS sequence"/>
</dbReference>
<dbReference type="AlphaFoldDB" id="A0A0R3PKY9"/>
<dbReference type="InterPro" id="IPR027482">
    <property type="entry name" value="Sec1-like_dom2"/>
</dbReference>
<evidence type="ECO:0000256" key="1">
    <source>
        <dbReference type="ARBA" id="ARBA00009884"/>
    </source>
</evidence>
<dbReference type="InterPro" id="IPR036045">
    <property type="entry name" value="Sec1-like_sf"/>
</dbReference>
<dbReference type="Pfam" id="PF00995">
    <property type="entry name" value="Sec1"/>
    <property type="match status" value="1"/>
</dbReference>
<gene>
    <name evidence="2" type="ORF">ACOC_LOCUS5340</name>
</gene>
<protein>
    <submittedName>
        <fullName evidence="4">Sec1 family protein</fullName>
    </submittedName>
</protein>
<dbReference type="OMA" id="EFHIFFV"/>
<dbReference type="OrthoDB" id="10262287at2759"/>
<keyword evidence="3" id="KW-1185">Reference proteome</keyword>
<dbReference type="InterPro" id="IPR043154">
    <property type="entry name" value="Sec-1-like_dom1"/>
</dbReference>
<evidence type="ECO:0000313" key="2">
    <source>
        <dbReference type="EMBL" id="VDM56925.1"/>
    </source>
</evidence>
<dbReference type="InterPro" id="IPR043155">
    <property type="entry name" value="VPS33_dom3b"/>
</dbReference>
<dbReference type="Gene3D" id="3.40.50.2060">
    <property type="match status" value="1"/>
</dbReference>